<dbReference type="InterPro" id="IPR035895">
    <property type="entry name" value="HPr-like_sf"/>
</dbReference>
<reference evidence="1 2" key="1">
    <citation type="journal article" date="2014" name="Antonie Van Leeuwenhoek">
        <title>Fictibacillus enclensis sp. nov., isolated from marine sediment.</title>
        <authorList>
            <person name="Dastager S.G."/>
            <person name="Mawlankar R."/>
            <person name="Srinivasan K."/>
            <person name="Tang S.K."/>
            <person name="Lee J.C."/>
            <person name="Ramana V.V."/>
            <person name="Shouche Y.S."/>
        </authorList>
    </citation>
    <scope>NUCLEOTIDE SEQUENCE [LARGE SCALE GENOMIC DNA]</scope>
    <source>
        <strain evidence="1 2">NIO-1003</strain>
    </source>
</reference>
<dbReference type="RefSeq" id="WP_061970853.1">
    <property type="nucleotide sequence ID" value="NZ_FMAV01000001.1"/>
</dbReference>
<dbReference type="OrthoDB" id="2872747at2"/>
<gene>
    <name evidence="1" type="ORF">AS030_09260</name>
</gene>
<evidence type="ECO:0008006" key="3">
    <source>
        <dbReference type="Google" id="ProtNLM"/>
    </source>
</evidence>
<protein>
    <recommendedName>
        <fullName evidence="3">HPr domain-containing protein</fullName>
    </recommendedName>
</protein>
<keyword evidence="2" id="KW-1185">Reference proteome</keyword>
<dbReference type="AlphaFoldDB" id="A0A0V8JF08"/>
<dbReference type="Proteomes" id="UP000054099">
    <property type="component" value="Unassembled WGS sequence"/>
</dbReference>
<accession>A0A0V8JF08</accession>
<evidence type="ECO:0000313" key="2">
    <source>
        <dbReference type="Proteomes" id="UP000054099"/>
    </source>
</evidence>
<comment type="caution">
    <text evidence="1">The sequence shown here is derived from an EMBL/GenBank/DDBJ whole genome shotgun (WGS) entry which is preliminary data.</text>
</comment>
<dbReference type="SUPFAM" id="SSF55594">
    <property type="entry name" value="HPr-like"/>
    <property type="match status" value="1"/>
</dbReference>
<organism evidence="1 2">
    <name type="scientific">Fictibacillus enclensis</name>
    <dbReference type="NCBI Taxonomy" id="1017270"/>
    <lineage>
        <taxon>Bacteria</taxon>
        <taxon>Bacillati</taxon>
        <taxon>Bacillota</taxon>
        <taxon>Bacilli</taxon>
        <taxon>Bacillales</taxon>
        <taxon>Fictibacillaceae</taxon>
        <taxon>Fictibacillus</taxon>
    </lineage>
</organism>
<dbReference type="Gene3D" id="3.30.1340.10">
    <property type="entry name" value="HPr-like"/>
    <property type="match status" value="1"/>
</dbReference>
<proteinExistence type="predicted"/>
<name>A0A0V8JF08_9BACL</name>
<sequence>MKKICSKTVSMTQDASKFTIQKITNFVNISRSYQSNVFLCKNGITLQAKKLSCLVTFFMMLRKDESFVLITEGADADSAIQQLLQQLTPSQATT</sequence>
<dbReference type="EMBL" id="LNQN01000001">
    <property type="protein sequence ID" value="KSU85666.1"/>
    <property type="molecule type" value="Genomic_DNA"/>
</dbReference>
<evidence type="ECO:0000313" key="1">
    <source>
        <dbReference type="EMBL" id="KSU85666.1"/>
    </source>
</evidence>